<dbReference type="PROSITE" id="PS00028">
    <property type="entry name" value="ZINC_FINGER_C2H2_1"/>
    <property type="match status" value="1"/>
</dbReference>
<keyword evidence="1" id="KW-0812">Transmembrane</keyword>
<evidence type="ECO:0000313" key="5">
    <source>
        <dbReference type="Proteomes" id="UP000054937"/>
    </source>
</evidence>
<keyword evidence="1" id="KW-1133">Transmembrane helix</keyword>
<dbReference type="Proteomes" id="UP000054937">
    <property type="component" value="Unassembled WGS sequence"/>
</dbReference>
<dbReference type="AlphaFoldDB" id="A0A0V0R0B5"/>
<feature type="domain" description="C2H2-type" evidence="3">
    <location>
        <begin position="114"/>
        <end position="135"/>
    </location>
</feature>
<accession>A0A0V0R0B5</accession>
<dbReference type="EMBL" id="LDAU01000080">
    <property type="protein sequence ID" value="KRX07789.1"/>
    <property type="molecule type" value="Genomic_DNA"/>
</dbReference>
<keyword evidence="1" id="KW-0472">Membrane</keyword>
<sequence length="293" mass="34497">MKLNIGKLILTIAIILIQINLTKQKKYNKEQLKEKYIELKQIQFSENGFHDLKQDHDLMKSNQFLEKEISTTFMGPVYNKLSLFLRKHDLETQIGFNTTLIDQIPDYYSKTTKCNLCKKEFKNVTFTHFHYMRKHFPASLDYSDEQSLDNQVQFLILNQACSFLDCYPKSVLDEDSNNLNSKQNVMTKEEQFRKCVYFFSSHIVQKEGEIIDFCFDIVFYDIPNLEDDSSDFWESFKYGITFLLFLGGTGIYYYFTFFMQAFKKSQESHQGGGGFGHRHGNLHEHGGWSDNFT</sequence>
<feature type="transmembrane region" description="Helical" evidence="1">
    <location>
        <begin position="236"/>
        <end position="255"/>
    </location>
</feature>
<organism evidence="4 5">
    <name type="scientific">Pseudocohnilembus persalinus</name>
    <name type="common">Ciliate</name>
    <dbReference type="NCBI Taxonomy" id="266149"/>
    <lineage>
        <taxon>Eukaryota</taxon>
        <taxon>Sar</taxon>
        <taxon>Alveolata</taxon>
        <taxon>Ciliophora</taxon>
        <taxon>Intramacronucleata</taxon>
        <taxon>Oligohymenophorea</taxon>
        <taxon>Scuticociliatia</taxon>
        <taxon>Philasterida</taxon>
        <taxon>Pseudocohnilembidae</taxon>
        <taxon>Pseudocohnilembus</taxon>
    </lineage>
</organism>
<feature type="signal peptide" evidence="2">
    <location>
        <begin position="1"/>
        <end position="24"/>
    </location>
</feature>
<keyword evidence="2" id="KW-0732">Signal</keyword>
<evidence type="ECO:0000256" key="1">
    <source>
        <dbReference type="SAM" id="Phobius"/>
    </source>
</evidence>
<dbReference type="InterPro" id="IPR013087">
    <property type="entry name" value="Znf_C2H2_type"/>
</dbReference>
<reference evidence="4 5" key="1">
    <citation type="journal article" date="2015" name="Sci. Rep.">
        <title>Genome of the facultative scuticociliatosis pathogen Pseudocohnilembus persalinus provides insight into its virulence through horizontal gene transfer.</title>
        <authorList>
            <person name="Xiong J."/>
            <person name="Wang G."/>
            <person name="Cheng J."/>
            <person name="Tian M."/>
            <person name="Pan X."/>
            <person name="Warren A."/>
            <person name="Jiang C."/>
            <person name="Yuan D."/>
            <person name="Miao W."/>
        </authorList>
    </citation>
    <scope>NUCLEOTIDE SEQUENCE [LARGE SCALE GENOMIC DNA]</scope>
    <source>
        <strain evidence="4">36N120E</strain>
    </source>
</reference>
<feature type="chain" id="PRO_5006867656" description="C2H2-type domain-containing protein" evidence="2">
    <location>
        <begin position="25"/>
        <end position="293"/>
    </location>
</feature>
<gene>
    <name evidence="4" type="ORF">PPERSA_07539</name>
</gene>
<evidence type="ECO:0000313" key="4">
    <source>
        <dbReference type="EMBL" id="KRX07789.1"/>
    </source>
</evidence>
<protein>
    <recommendedName>
        <fullName evidence="3">C2H2-type domain-containing protein</fullName>
    </recommendedName>
</protein>
<comment type="caution">
    <text evidence="4">The sequence shown here is derived from an EMBL/GenBank/DDBJ whole genome shotgun (WGS) entry which is preliminary data.</text>
</comment>
<evidence type="ECO:0000256" key="2">
    <source>
        <dbReference type="SAM" id="SignalP"/>
    </source>
</evidence>
<dbReference type="InParanoid" id="A0A0V0R0B5"/>
<name>A0A0V0R0B5_PSEPJ</name>
<proteinExistence type="predicted"/>
<keyword evidence="5" id="KW-1185">Reference proteome</keyword>
<evidence type="ECO:0000259" key="3">
    <source>
        <dbReference type="PROSITE" id="PS00028"/>
    </source>
</evidence>